<evidence type="ECO:0000256" key="5">
    <source>
        <dbReference type="ARBA" id="ARBA00023004"/>
    </source>
</evidence>
<protein>
    <recommendedName>
        <fullName evidence="9">Type-5 uracil-DNA glycosylase</fullName>
    </recommendedName>
</protein>
<dbReference type="CDD" id="cd10031">
    <property type="entry name" value="UDG-F5_TTUDGB_like"/>
    <property type="match status" value="1"/>
</dbReference>
<dbReference type="InterPro" id="IPR051536">
    <property type="entry name" value="UDG_Type-4/5"/>
</dbReference>
<proteinExistence type="inferred from homology"/>
<evidence type="ECO:0000256" key="6">
    <source>
        <dbReference type="ARBA" id="ARBA00023014"/>
    </source>
</evidence>
<dbReference type="RefSeq" id="WP_168061546.1">
    <property type="nucleotide sequence ID" value="NZ_VTOW01000003.1"/>
</dbReference>
<gene>
    <name evidence="11" type="ORF">MNODULE_15455</name>
</gene>
<dbReference type="Gene3D" id="3.40.470.10">
    <property type="entry name" value="Uracil-DNA glycosylase-like domain"/>
    <property type="match status" value="1"/>
</dbReference>
<feature type="domain" description="Uracil-DNA glycosylase-like" evidence="10">
    <location>
        <begin position="48"/>
        <end position="222"/>
    </location>
</feature>
<sequence length="232" mass="25611">MKARTVASLQEEVIRCTRCPRLVQYCTEIARTKRRAYRDEAYWGKPVPGWGDPDARLLMIGLAPAAHGGNRTGRVFTGDASGDFLFRALHKAGFANQATSLHREDGLRLKDAYLTAVVHCAPPDNKPLPAEIETCRSYLVAELTALTKVKAVLVFGKIALDGFRAALPEAHGIDLPAASTPFQHGAAYEIGHPPLRLFISYHPSRQNTQTGRLTAPMFDAVFRKIRVYLDQS</sequence>
<dbReference type="PANTHER" id="PTHR33693">
    <property type="entry name" value="TYPE-5 URACIL-DNA GLYCOSYLASE"/>
    <property type="match status" value="1"/>
</dbReference>
<evidence type="ECO:0000256" key="4">
    <source>
        <dbReference type="ARBA" id="ARBA00022801"/>
    </source>
</evidence>
<evidence type="ECO:0000256" key="3">
    <source>
        <dbReference type="ARBA" id="ARBA00022763"/>
    </source>
</evidence>
<keyword evidence="12" id="KW-1185">Reference proteome</keyword>
<dbReference type="GO" id="GO:0046872">
    <property type="term" value="F:metal ion binding"/>
    <property type="evidence" value="ECO:0007669"/>
    <property type="project" value="UniProtKB-KW"/>
</dbReference>
<evidence type="ECO:0000256" key="7">
    <source>
        <dbReference type="ARBA" id="ARBA00023204"/>
    </source>
</evidence>
<keyword evidence="6" id="KW-0411">Iron-sulfur</keyword>
<dbReference type="SMART" id="SM00986">
    <property type="entry name" value="UDG"/>
    <property type="match status" value="1"/>
</dbReference>
<evidence type="ECO:0000256" key="9">
    <source>
        <dbReference type="ARBA" id="ARBA00023887"/>
    </source>
</evidence>
<accession>A0A7X6IC58</accession>
<dbReference type="SUPFAM" id="SSF52141">
    <property type="entry name" value="Uracil-DNA glycosylase-like"/>
    <property type="match status" value="1"/>
</dbReference>
<dbReference type="GO" id="GO:0051539">
    <property type="term" value="F:4 iron, 4 sulfur cluster binding"/>
    <property type="evidence" value="ECO:0007669"/>
    <property type="project" value="UniProtKB-KW"/>
</dbReference>
<keyword evidence="5" id="KW-0408">Iron</keyword>
<keyword evidence="2" id="KW-0479">Metal-binding</keyword>
<dbReference type="PANTHER" id="PTHR33693:SF3">
    <property type="entry name" value="TYPE-5 URACIL-DNA GLYCOSYLASE"/>
    <property type="match status" value="1"/>
</dbReference>
<dbReference type="GO" id="GO:0004844">
    <property type="term" value="F:uracil DNA N-glycosylase activity"/>
    <property type="evidence" value="ECO:0007669"/>
    <property type="project" value="InterPro"/>
</dbReference>
<dbReference type="SMART" id="SM00987">
    <property type="entry name" value="UreE_C"/>
    <property type="match status" value="1"/>
</dbReference>
<evidence type="ECO:0000256" key="8">
    <source>
        <dbReference type="ARBA" id="ARBA00023779"/>
    </source>
</evidence>
<dbReference type="GO" id="GO:0006284">
    <property type="term" value="P:base-excision repair"/>
    <property type="evidence" value="ECO:0007669"/>
    <property type="project" value="InterPro"/>
</dbReference>
<name>A0A7X6IC58_9BACT</name>
<evidence type="ECO:0000256" key="2">
    <source>
        <dbReference type="ARBA" id="ARBA00022723"/>
    </source>
</evidence>
<organism evidence="11 12">
    <name type="scientific">Candidatus Manganitrophus noduliformans</name>
    <dbReference type="NCBI Taxonomy" id="2606439"/>
    <lineage>
        <taxon>Bacteria</taxon>
        <taxon>Pseudomonadati</taxon>
        <taxon>Nitrospirota</taxon>
        <taxon>Nitrospiria</taxon>
        <taxon>Candidatus Troglogloeales</taxon>
        <taxon>Candidatus Manganitrophaceae</taxon>
        <taxon>Candidatus Manganitrophus</taxon>
    </lineage>
</organism>
<dbReference type="EMBL" id="VTOW01000003">
    <property type="protein sequence ID" value="NKE72145.1"/>
    <property type="molecule type" value="Genomic_DNA"/>
</dbReference>
<dbReference type="Pfam" id="PF03167">
    <property type="entry name" value="UDG"/>
    <property type="match status" value="1"/>
</dbReference>
<reference evidence="11 12" key="1">
    <citation type="journal article" date="2020" name="Nature">
        <title>Bacterial chemolithoautotrophy via manganese oxidation.</title>
        <authorList>
            <person name="Yu H."/>
            <person name="Leadbetter J.R."/>
        </authorList>
    </citation>
    <scope>NUCLEOTIDE SEQUENCE [LARGE SCALE GENOMIC DNA]</scope>
    <source>
        <strain evidence="11 12">Mn-1</strain>
    </source>
</reference>
<keyword evidence="4" id="KW-0378">Hydrolase</keyword>
<dbReference type="InterPro" id="IPR005122">
    <property type="entry name" value="Uracil-DNA_glycosylase-like"/>
</dbReference>
<keyword evidence="3" id="KW-0227">DNA damage</keyword>
<dbReference type="AlphaFoldDB" id="A0A7X6IC58"/>
<evidence type="ECO:0000259" key="10">
    <source>
        <dbReference type="SMART" id="SM00986"/>
    </source>
</evidence>
<dbReference type="GO" id="GO:0033958">
    <property type="term" value="F:DNA-deoxyinosine glycosylase activity"/>
    <property type="evidence" value="ECO:0007669"/>
    <property type="project" value="InterPro"/>
</dbReference>
<comment type="similarity">
    <text evidence="8">Belongs to the uracil-DNA glycosylase (UDG) superfamily. Type 5 (UDGb) family.</text>
</comment>
<evidence type="ECO:0000256" key="1">
    <source>
        <dbReference type="ARBA" id="ARBA00022485"/>
    </source>
</evidence>
<evidence type="ECO:0000313" key="11">
    <source>
        <dbReference type="EMBL" id="NKE72145.1"/>
    </source>
</evidence>
<dbReference type="InterPro" id="IPR036895">
    <property type="entry name" value="Uracil-DNA_glycosylase-like_sf"/>
</dbReference>
<dbReference type="Proteomes" id="UP000534783">
    <property type="component" value="Unassembled WGS sequence"/>
</dbReference>
<keyword evidence="1" id="KW-0004">4Fe-4S</keyword>
<dbReference type="InterPro" id="IPR044147">
    <property type="entry name" value="UdgB-like"/>
</dbReference>
<comment type="caution">
    <text evidence="11">The sequence shown here is derived from an EMBL/GenBank/DDBJ whole genome shotgun (WGS) entry which is preliminary data.</text>
</comment>
<keyword evidence="7" id="KW-0234">DNA repair</keyword>
<evidence type="ECO:0000313" key="12">
    <source>
        <dbReference type="Proteomes" id="UP000534783"/>
    </source>
</evidence>